<organism evidence="4 5">
    <name type="scientific">Emiliania huxleyi (strain CCMP1516)</name>
    <dbReference type="NCBI Taxonomy" id="280463"/>
    <lineage>
        <taxon>Eukaryota</taxon>
        <taxon>Haptista</taxon>
        <taxon>Haptophyta</taxon>
        <taxon>Prymnesiophyceae</taxon>
        <taxon>Isochrysidales</taxon>
        <taxon>Noelaerhabdaceae</taxon>
        <taxon>Emiliania</taxon>
    </lineage>
</organism>
<dbReference type="CDD" id="cd00159">
    <property type="entry name" value="RhoGAP"/>
    <property type="match status" value="1"/>
</dbReference>
<dbReference type="GO" id="GO:0007165">
    <property type="term" value="P:signal transduction"/>
    <property type="evidence" value="ECO:0007669"/>
    <property type="project" value="InterPro"/>
</dbReference>
<dbReference type="RefSeq" id="XP_005788613.1">
    <property type="nucleotide sequence ID" value="XM_005788556.1"/>
</dbReference>
<sequence>MKAALGRVIGGSASRDQSPAPLPSDEGNDATMYMKHMTISSDNSEYSQPSGQRSGMQRAKGQPSGAQRSGAQAKAGLAVSWFGVPLAEQPTEVDRVAEWRSERKVPKLLAALRRALDESDGMQEEGIFRTAEAAGKLSFIRKRLESGEDPDAVLEGCSCHAVSTLIKAWFAELPGGVMWTGGDAAAAKAKKSSKKGAQAADAGRELERELIAAAKVGMPIKMILKNAMPETQRDTLYWLLDLLCEAAAQQSTSKMGADNLAVIFAPVLLPTDASAPPMEQLQRAKDGVTLVKSLLVTHEKDRPKPAASDLAEGDESATGIDINGDGAVGEVPPAA</sequence>
<dbReference type="Proteomes" id="UP000013827">
    <property type="component" value="Unassembled WGS sequence"/>
</dbReference>
<name>A0A0D3KK99_EMIH1</name>
<dbReference type="SMART" id="SM00324">
    <property type="entry name" value="RhoGAP"/>
    <property type="match status" value="1"/>
</dbReference>
<dbReference type="KEGG" id="ehx:EMIHUDRAFT_440694"/>
<evidence type="ECO:0000256" key="2">
    <source>
        <dbReference type="SAM" id="MobiDB-lite"/>
    </source>
</evidence>
<reference evidence="5" key="1">
    <citation type="journal article" date="2013" name="Nature">
        <title>Pan genome of the phytoplankton Emiliania underpins its global distribution.</title>
        <authorList>
            <person name="Read B.A."/>
            <person name="Kegel J."/>
            <person name="Klute M.J."/>
            <person name="Kuo A."/>
            <person name="Lefebvre S.C."/>
            <person name="Maumus F."/>
            <person name="Mayer C."/>
            <person name="Miller J."/>
            <person name="Monier A."/>
            <person name="Salamov A."/>
            <person name="Young J."/>
            <person name="Aguilar M."/>
            <person name="Claverie J.M."/>
            <person name="Frickenhaus S."/>
            <person name="Gonzalez K."/>
            <person name="Herman E.K."/>
            <person name="Lin Y.C."/>
            <person name="Napier J."/>
            <person name="Ogata H."/>
            <person name="Sarno A.F."/>
            <person name="Shmutz J."/>
            <person name="Schroeder D."/>
            <person name="de Vargas C."/>
            <person name="Verret F."/>
            <person name="von Dassow P."/>
            <person name="Valentin K."/>
            <person name="Van de Peer Y."/>
            <person name="Wheeler G."/>
            <person name="Dacks J.B."/>
            <person name="Delwiche C.F."/>
            <person name="Dyhrman S.T."/>
            <person name="Glockner G."/>
            <person name="John U."/>
            <person name="Richards T."/>
            <person name="Worden A.Z."/>
            <person name="Zhang X."/>
            <person name="Grigoriev I.V."/>
            <person name="Allen A.E."/>
            <person name="Bidle K."/>
            <person name="Borodovsky M."/>
            <person name="Bowler C."/>
            <person name="Brownlee C."/>
            <person name="Cock J.M."/>
            <person name="Elias M."/>
            <person name="Gladyshev V.N."/>
            <person name="Groth M."/>
            <person name="Guda C."/>
            <person name="Hadaegh A."/>
            <person name="Iglesias-Rodriguez M.D."/>
            <person name="Jenkins J."/>
            <person name="Jones B.M."/>
            <person name="Lawson T."/>
            <person name="Leese F."/>
            <person name="Lindquist E."/>
            <person name="Lobanov A."/>
            <person name="Lomsadze A."/>
            <person name="Malik S.B."/>
            <person name="Marsh M.E."/>
            <person name="Mackinder L."/>
            <person name="Mock T."/>
            <person name="Mueller-Roeber B."/>
            <person name="Pagarete A."/>
            <person name="Parker M."/>
            <person name="Probert I."/>
            <person name="Quesneville H."/>
            <person name="Raines C."/>
            <person name="Rensing S.A."/>
            <person name="Riano-Pachon D.M."/>
            <person name="Richier S."/>
            <person name="Rokitta S."/>
            <person name="Shiraiwa Y."/>
            <person name="Soanes D.M."/>
            <person name="van der Giezen M."/>
            <person name="Wahlund T.M."/>
            <person name="Williams B."/>
            <person name="Wilson W."/>
            <person name="Wolfe G."/>
            <person name="Wurch L.L."/>
        </authorList>
    </citation>
    <scope>NUCLEOTIDE SEQUENCE</scope>
</reference>
<feature type="region of interest" description="Disordered" evidence="2">
    <location>
        <begin position="1"/>
        <end position="70"/>
    </location>
</feature>
<evidence type="ECO:0000313" key="5">
    <source>
        <dbReference type="Proteomes" id="UP000013827"/>
    </source>
</evidence>
<dbReference type="InterPro" id="IPR008936">
    <property type="entry name" value="Rho_GTPase_activation_prot"/>
</dbReference>
<keyword evidence="1" id="KW-0343">GTPase activation</keyword>
<dbReference type="STRING" id="2903.R1FRU7"/>
<evidence type="ECO:0000313" key="4">
    <source>
        <dbReference type="EnsemblProtists" id="EOD36184"/>
    </source>
</evidence>
<proteinExistence type="predicted"/>
<dbReference type="PROSITE" id="PS50238">
    <property type="entry name" value="RHOGAP"/>
    <property type="match status" value="1"/>
</dbReference>
<dbReference type="Pfam" id="PF00620">
    <property type="entry name" value="RhoGAP"/>
    <property type="match status" value="1"/>
</dbReference>
<protein>
    <recommendedName>
        <fullName evidence="3">Rho-GAP domain-containing protein</fullName>
    </recommendedName>
</protein>
<dbReference type="InterPro" id="IPR000198">
    <property type="entry name" value="RhoGAP_dom"/>
</dbReference>
<evidence type="ECO:0000259" key="3">
    <source>
        <dbReference type="PROSITE" id="PS50238"/>
    </source>
</evidence>
<dbReference type="GeneID" id="17281455"/>
<feature type="compositionally biased region" description="Polar residues" evidence="2">
    <location>
        <begin position="38"/>
        <end position="55"/>
    </location>
</feature>
<accession>A0A0D3KK99</accession>
<feature type="region of interest" description="Disordered" evidence="2">
    <location>
        <begin position="300"/>
        <end position="335"/>
    </location>
</feature>
<dbReference type="Gene3D" id="1.10.555.10">
    <property type="entry name" value="Rho GTPase activation protein"/>
    <property type="match status" value="1"/>
</dbReference>
<keyword evidence="5" id="KW-1185">Reference proteome</keyword>
<dbReference type="GO" id="GO:0005096">
    <property type="term" value="F:GTPase activator activity"/>
    <property type="evidence" value="ECO:0007669"/>
    <property type="project" value="UniProtKB-KW"/>
</dbReference>
<dbReference type="PANTHER" id="PTHR23177">
    <property type="entry name" value="MKIAA1688 PROTEIN"/>
    <property type="match status" value="1"/>
</dbReference>
<dbReference type="HOGENOM" id="CLU_830114_0_0_1"/>
<dbReference type="EnsemblProtists" id="EOD36184">
    <property type="protein sequence ID" value="EOD36184"/>
    <property type="gene ID" value="EMIHUDRAFT_440694"/>
</dbReference>
<dbReference type="InterPro" id="IPR044785">
    <property type="entry name" value="RopGAP1-5"/>
</dbReference>
<dbReference type="AlphaFoldDB" id="A0A0D3KK99"/>
<dbReference type="SUPFAM" id="SSF48350">
    <property type="entry name" value="GTPase activation domain, GAP"/>
    <property type="match status" value="1"/>
</dbReference>
<feature type="domain" description="Rho-GAP" evidence="3">
    <location>
        <begin position="91"/>
        <end position="302"/>
    </location>
</feature>
<evidence type="ECO:0000256" key="1">
    <source>
        <dbReference type="ARBA" id="ARBA00022468"/>
    </source>
</evidence>
<dbReference type="PaxDb" id="2903-EOD36184"/>
<reference evidence="4" key="2">
    <citation type="submission" date="2024-10" db="UniProtKB">
        <authorList>
            <consortium name="EnsemblProtists"/>
        </authorList>
    </citation>
    <scope>IDENTIFICATION</scope>
</reference>
<dbReference type="eggNOG" id="KOG4270">
    <property type="taxonomic scope" value="Eukaryota"/>
</dbReference>